<comment type="caution">
    <text evidence="1">The sequence shown here is derived from an EMBL/GenBank/DDBJ whole genome shotgun (WGS) entry which is preliminary data.</text>
</comment>
<organism evidence="1 2">
    <name type="scientific">Apolygus lucorum</name>
    <name type="common">Small green plant bug</name>
    <name type="synonym">Lygocoris lucorum</name>
    <dbReference type="NCBI Taxonomy" id="248454"/>
    <lineage>
        <taxon>Eukaryota</taxon>
        <taxon>Metazoa</taxon>
        <taxon>Ecdysozoa</taxon>
        <taxon>Arthropoda</taxon>
        <taxon>Hexapoda</taxon>
        <taxon>Insecta</taxon>
        <taxon>Pterygota</taxon>
        <taxon>Neoptera</taxon>
        <taxon>Paraneoptera</taxon>
        <taxon>Hemiptera</taxon>
        <taxon>Heteroptera</taxon>
        <taxon>Panheteroptera</taxon>
        <taxon>Cimicomorpha</taxon>
        <taxon>Miridae</taxon>
        <taxon>Mirini</taxon>
        <taxon>Apolygus</taxon>
    </lineage>
</organism>
<dbReference type="AlphaFoldDB" id="A0A8S9WSH9"/>
<proteinExistence type="predicted"/>
<protein>
    <submittedName>
        <fullName evidence="1">Uncharacterized protein</fullName>
    </submittedName>
</protein>
<reference evidence="1" key="1">
    <citation type="journal article" date="2021" name="Mol. Ecol. Resour.">
        <title>Apolygus lucorum genome provides insights into omnivorousness and mesophyll feeding.</title>
        <authorList>
            <person name="Liu Y."/>
            <person name="Liu H."/>
            <person name="Wang H."/>
            <person name="Huang T."/>
            <person name="Liu B."/>
            <person name="Yang B."/>
            <person name="Yin L."/>
            <person name="Li B."/>
            <person name="Zhang Y."/>
            <person name="Zhang S."/>
            <person name="Jiang F."/>
            <person name="Zhang X."/>
            <person name="Ren Y."/>
            <person name="Wang B."/>
            <person name="Wang S."/>
            <person name="Lu Y."/>
            <person name="Wu K."/>
            <person name="Fan W."/>
            <person name="Wang G."/>
        </authorList>
    </citation>
    <scope>NUCLEOTIDE SEQUENCE</scope>
    <source>
        <strain evidence="1">12Hb</strain>
    </source>
</reference>
<sequence>MGTEEPVSMGNQPGGYFGAELSTHERIRFVQSQIRIAIQNHHLLYTRSLAFSKDTDLENHMKILQDLILSLGRTQLELMYQFKLEVKEKHGMSNFENVMRMESRRRAKREPI</sequence>
<keyword evidence="2" id="KW-1185">Reference proteome</keyword>
<evidence type="ECO:0000313" key="1">
    <source>
        <dbReference type="EMBL" id="KAF6199627.1"/>
    </source>
</evidence>
<dbReference type="OrthoDB" id="336088at2759"/>
<accession>A0A8S9WSH9</accession>
<evidence type="ECO:0000313" key="2">
    <source>
        <dbReference type="Proteomes" id="UP000466442"/>
    </source>
</evidence>
<dbReference type="Proteomes" id="UP000466442">
    <property type="component" value="Unassembled WGS sequence"/>
</dbReference>
<gene>
    <name evidence="1" type="ORF">GE061_005925</name>
</gene>
<dbReference type="EMBL" id="WIXP02000014">
    <property type="protein sequence ID" value="KAF6199627.1"/>
    <property type="molecule type" value="Genomic_DNA"/>
</dbReference>
<name>A0A8S9WSH9_APOLU</name>